<evidence type="ECO:0000313" key="2">
    <source>
        <dbReference type="EMBL" id="KKM19414.1"/>
    </source>
</evidence>
<gene>
    <name evidence="2" type="ORF">LCGC14_1655900</name>
</gene>
<dbReference type="InterPro" id="IPR029044">
    <property type="entry name" value="Nucleotide-diphossugar_trans"/>
</dbReference>
<dbReference type="EMBL" id="LAZR01013992">
    <property type="protein sequence ID" value="KKM19414.1"/>
    <property type="molecule type" value="Genomic_DNA"/>
</dbReference>
<dbReference type="SUPFAM" id="SSF53448">
    <property type="entry name" value="Nucleotide-diphospho-sugar transferases"/>
    <property type="match status" value="1"/>
</dbReference>
<dbReference type="CDD" id="cd04182">
    <property type="entry name" value="GT_2_like_f"/>
    <property type="match status" value="1"/>
</dbReference>
<organism evidence="2">
    <name type="scientific">marine sediment metagenome</name>
    <dbReference type="NCBI Taxonomy" id="412755"/>
    <lineage>
        <taxon>unclassified sequences</taxon>
        <taxon>metagenomes</taxon>
        <taxon>ecological metagenomes</taxon>
    </lineage>
</organism>
<accession>A0A0F9II05</accession>
<reference evidence="2" key="1">
    <citation type="journal article" date="2015" name="Nature">
        <title>Complex archaea that bridge the gap between prokaryotes and eukaryotes.</title>
        <authorList>
            <person name="Spang A."/>
            <person name="Saw J.H."/>
            <person name="Jorgensen S.L."/>
            <person name="Zaremba-Niedzwiedzka K."/>
            <person name="Martijn J."/>
            <person name="Lind A.E."/>
            <person name="van Eijk R."/>
            <person name="Schleper C."/>
            <person name="Guy L."/>
            <person name="Ettema T.J."/>
        </authorList>
    </citation>
    <scope>NUCLEOTIDE SEQUENCE</scope>
</reference>
<dbReference type="Pfam" id="PF12804">
    <property type="entry name" value="NTP_transf_3"/>
    <property type="match status" value="1"/>
</dbReference>
<dbReference type="PANTHER" id="PTHR43777:SF1">
    <property type="entry name" value="MOLYBDENUM COFACTOR CYTIDYLYLTRANSFERASE"/>
    <property type="match status" value="1"/>
</dbReference>
<proteinExistence type="predicted"/>
<name>A0A0F9II05_9ZZZZ</name>
<feature type="domain" description="MobA-like NTP transferase" evidence="1">
    <location>
        <begin position="28"/>
        <end position="190"/>
    </location>
</feature>
<sequence>MVAGCEDSLKYRQILDYVSQMKSNIPIILLAAGQSSRMRGRDKLLEHLDNQPLLRRQARLALAVTDGPVFITLPPAPHPRYDALAGLTEPILVPVPDAAEGINASLRQGFAMLPQNSKAVMVLLSDLPDLSEHDLKKVLQAIDIEDGNTIWRGATATGKPGHPTVFAACHFAQFAALSGDIGGREIIAAAKDRTVLVTLPGNHALLDLDTPEEWDAWRKARS</sequence>
<dbReference type="GO" id="GO:0016779">
    <property type="term" value="F:nucleotidyltransferase activity"/>
    <property type="evidence" value="ECO:0007669"/>
    <property type="project" value="UniProtKB-ARBA"/>
</dbReference>
<dbReference type="Gene3D" id="3.90.550.10">
    <property type="entry name" value="Spore Coat Polysaccharide Biosynthesis Protein SpsA, Chain A"/>
    <property type="match status" value="1"/>
</dbReference>
<dbReference type="AlphaFoldDB" id="A0A0F9II05"/>
<dbReference type="PANTHER" id="PTHR43777">
    <property type="entry name" value="MOLYBDENUM COFACTOR CYTIDYLYLTRANSFERASE"/>
    <property type="match status" value="1"/>
</dbReference>
<protein>
    <recommendedName>
        <fullName evidence="1">MobA-like NTP transferase domain-containing protein</fullName>
    </recommendedName>
</protein>
<evidence type="ECO:0000259" key="1">
    <source>
        <dbReference type="Pfam" id="PF12804"/>
    </source>
</evidence>
<dbReference type="InterPro" id="IPR025877">
    <property type="entry name" value="MobA-like_NTP_Trfase"/>
</dbReference>
<comment type="caution">
    <text evidence="2">The sequence shown here is derived from an EMBL/GenBank/DDBJ whole genome shotgun (WGS) entry which is preliminary data.</text>
</comment>